<evidence type="ECO:0000313" key="2">
    <source>
        <dbReference type="Proteomes" id="UP001142393"/>
    </source>
</evidence>
<evidence type="ECO:0000313" key="1">
    <source>
        <dbReference type="EMBL" id="KAJ3743677.1"/>
    </source>
</evidence>
<keyword evidence="2" id="KW-1185">Reference proteome</keyword>
<dbReference type="Proteomes" id="UP001142393">
    <property type="component" value="Unassembled WGS sequence"/>
</dbReference>
<sequence length="157" mass="17419">MMADSSDSLPPIPPEHDQENFWRAYLLANQIIMYLAARPPTDAETFAAIFQSASVPEDSAVARGRAGVLKITEQIIKTMNGITPTSSLRSSHSEVFQAYGALQKVHDAYVSPTKEDVNDLEKWSKFFVGLRTELVEFTLQVGTVVEGWESAELQIND</sequence>
<dbReference type="AlphaFoldDB" id="A0A9W8NZ61"/>
<organism evidence="1 2">
    <name type="scientific">Lentinula detonsa</name>
    <dbReference type="NCBI Taxonomy" id="2804962"/>
    <lineage>
        <taxon>Eukaryota</taxon>
        <taxon>Fungi</taxon>
        <taxon>Dikarya</taxon>
        <taxon>Basidiomycota</taxon>
        <taxon>Agaricomycotina</taxon>
        <taxon>Agaricomycetes</taxon>
        <taxon>Agaricomycetidae</taxon>
        <taxon>Agaricales</taxon>
        <taxon>Marasmiineae</taxon>
        <taxon>Omphalotaceae</taxon>
        <taxon>Lentinula</taxon>
    </lineage>
</organism>
<reference evidence="1 2" key="1">
    <citation type="journal article" date="2023" name="Proc. Natl. Acad. Sci. U.S.A.">
        <title>A global phylogenomic analysis of the shiitake genus Lentinula.</title>
        <authorList>
            <person name="Sierra-Patev S."/>
            <person name="Min B."/>
            <person name="Naranjo-Ortiz M."/>
            <person name="Looney B."/>
            <person name="Konkel Z."/>
            <person name="Slot J.C."/>
            <person name="Sakamoto Y."/>
            <person name="Steenwyk J.L."/>
            <person name="Rokas A."/>
            <person name="Carro J."/>
            <person name="Camarero S."/>
            <person name="Ferreira P."/>
            <person name="Molpeceres G."/>
            <person name="Ruiz-Duenas F.J."/>
            <person name="Serrano A."/>
            <person name="Henrissat B."/>
            <person name="Drula E."/>
            <person name="Hughes K.W."/>
            <person name="Mata J.L."/>
            <person name="Ishikawa N.K."/>
            <person name="Vargas-Isla R."/>
            <person name="Ushijima S."/>
            <person name="Smith C.A."/>
            <person name="Donoghue J."/>
            <person name="Ahrendt S."/>
            <person name="Andreopoulos W."/>
            <person name="He G."/>
            <person name="LaButti K."/>
            <person name="Lipzen A."/>
            <person name="Ng V."/>
            <person name="Riley R."/>
            <person name="Sandor L."/>
            <person name="Barry K."/>
            <person name="Martinez A.T."/>
            <person name="Xiao Y."/>
            <person name="Gibbons J.G."/>
            <person name="Terashima K."/>
            <person name="Grigoriev I.V."/>
            <person name="Hibbett D."/>
        </authorList>
    </citation>
    <scope>NUCLEOTIDE SEQUENCE [LARGE SCALE GENOMIC DNA]</scope>
    <source>
        <strain evidence="1 2">TFB7810</strain>
    </source>
</reference>
<accession>A0A9W8NZ61</accession>
<protein>
    <submittedName>
        <fullName evidence="1">Uncharacterized protein</fullName>
    </submittedName>
</protein>
<proteinExistence type="predicted"/>
<name>A0A9W8NZ61_9AGAR</name>
<dbReference type="EMBL" id="JANVFU010000008">
    <property type="protein sequence ID" value="KAJ3743677.1"/>
    <property type="molecule type" value="Genomic_DNA"/>
</dbReference>
<gene>
    <name evidence="1" type="ORF">DFH05DRAFT_1237424</name>
</gene>
<comment type="caution">
    <text evidence="1">The sequence shown here is derived from an EMBL/GenBank/DDBJ whole genome shotgun (WGS) entry which is preliminary data.</text>
</comment>